<dbReference type="AlphaFoldDB" id="A0AAN6GHD7"/>
<protein>
    <submittedName>
        <fullName evidence="3">Uncharacterized protein</fullName>
    </submittedName>
</protein>
<dbReference type="Proteomes" id="UP001176521">
    <property type="component" value="Unassembled WGS sequence"/>
</dbReference>
<organism evidence="3 4">
    <name type="scientific">Tilletia horrida</name>
    <dbReference type="NCBI Taxonomy" id="155126"/>
    <lineage>
        <taxon>Eukaryota</taxon>
        <taxon>Fungi</taxon>
        <taxon>Dikarya</taxon>
        <taxon>Basidiomycota</taxon>
        <taxon>Ustilaginomycotina</taxon>
        <taxon>Exobasidiomycetes</taxon>
        <taxon>Tilletiales</taxon>
        <taxon>Tilletiaceae</taxon>
        <taxon>Tilletia</taxon>
    </lineage>
</organism>
<gene>
    <name evidence="3" type="ORF">OC842_000154</name>
</gene>
<name>A0AAN6GHD7_9BASI</name>
<reference evidence="3" key="1">
    <citation type="journal article" date="2023" name="PhytoFront">
        <title>Draft Genome Resources of Seven Strains of Tilletia horrida, Causal Agent of Kernel Smut of Rice.</title>
        <authorList>
            <person name="Khanal S."/>
            <person name="Antony Babu S."/>
            <person name="Zhou X.G."/>
        </authorList>
    </citation>
    <scope>NUCLEOTIDE SEQUENCE</scope>
    <source>
        <strain evidence="3">TX3</strain>
    </source>
</reference>
<keyword evidence="2" id="KW-0472">Membrane</keyword>
<feature type="compositionally biased region" description="Polar residues" evidence="1">
    <location>
        <begin position="123"/>
        <end position="144"/>
    </location>
</feature>
<keyword evidence="4" id="KW-1185">Reference proteome</keyword>
<sequence>MGMVKQDTSGITPFALVAVCAGIGAAFILAIAVAFICKAVNRPTEEAMPYLINGHGALYQPSAAGYGAQQGNAAAAGKKGAASGAGAGGSPGRLELSRTASVASHSRTNLLDNAQPMGRDDSFNQQNNFSRTHTRGTSTSISQNPFPAAPLAARRPGFGGGGAHPPLPGQPIAPDGSGFTPGQLFRNPSGGPPGQQSPFAGGALGGGFSGSSPHAFLNVNPSAADAPRPSRDTKRMSMVSMARGPPPATAESRRRSRYSRIGGPGPGSGTDGNFGPGGGGGGNRQSRRVDSVGPGVLRKSMFLTADAQFPGLEALQRTASKNGSNSGYPPAPAATSPSAGFTHHYFIGGPDGSMGPGGTGAGVGGAGVGGGGGGGGGNRQSRRIDSVGPGVLRKSMFMNADSQFPGLEALQRTASNNGGNNGYPPSSAPVPSGYAHYLS</sequence>
<evidence type="ECO:0000313" key="3">
    <source>
        <dbReference type="EMBL" id="KAK0541065.1"/>
    </source>
</evidence>
<feature type="region of interest" description="Disordered" evidence="1">
    <location>
        <begin position="78"/>
        <end position="290"/>
    </location>
</feature>
<comment type="caution">
    <text evidence="3">The sequence shown here is derived from an EMBL/GenBank/DDBJ whole genome shotgun (WGS) entry which is preliminary data.</text>
</comment>
<proteinExistence type="predicted"/>
<feature type="compositionally biased region" description="Polar residues" evidence="1">
    <location>
        <begin position="98"/>
        <end position="112"/>
    </location>
</feature>
<evidence type="ECO:0000256" key="2">
    <source>
        <dbReference type="SAM" id="Phobius"/>
    </source>
</evidence>
<keyword evidence="2" id="KW-0812">Transmembrane</keyword>
<feature type="region of interest" description="Disordered" evidence="1">
    <location>
        <begin position="412"/>
        <end position="439"/>
    </location>
</feature>
<evidence type="ECO:0000256" key="1">
    <source>
        <dbReference type="SAM" id="MobiDB-lite"/>
    </source>
</evidence>
<dbReference type="EMBL" id="JAPDMQ010000004">
    <property type="protein sequence ID" value="KAK0541065.1"/>
    <property type="molecule type" value="Genomic_DNA"/>
</dbReference>
<keyword evidence="2" id="KW-1133">Transmembrane helix</keyword>
<feature type="transmembrane region" description="Helical" evidence="2">
    <location>
        <begin position="12"/>
        <end position="36"/>
    </location>
</feature>
<feature type="compositionally biased region" description="Low complexity" evidence="1">
    <location>
        <begin position="145"/>
        <end position="156"/>
    </location>
</feature>
<feature type="compositionally biased region" description="Gly residues" evidence="1">
    <location>
        <begin position="262"/>
        <end position="283"/>
    </location>
</feature>
<accession>A0AAN6GHD7</accession>
<evidence type="ECO:0000313" key="4">
    <source>
        <dbReference type="Proteomes" id="UP001176521"/>
    </source>
</evidence>